<comment type="caution">
    <text evidence="5">The sequence shown here is derived from an EMBL/GenBank/DDBJ whole genome shotgun (WGS) entry which is preliminary data.</text>
</comment>
<dbReference type="SUPFAM" id="SSF55729">
    <property type="entry name" value="Acyl-CoA N-acyltransferases (Nat)"/>
    <property type="match status" value="1"/>
</dbReference>
<evidence type="ECO:0000313" key="5">
    <source>
        <dbReference type="EMBL" id="PKG27852.1"/>
    </source>
</evidence>
<dbReference type="Proteomes" id="UP000233343">
    <property type="component" value="Unassembled WGS sequence"/>
</dbReference>
<comment type="similarity">
    <text evidence="3">Belongs to the acetyltransferase family. RimJ subfamily.</text>
</comment>
<dbReference type="Pfam" id="PF13302">
    <property type="entry name" value="Acetyltransf_3"/>
    <property type="match status" value="1"/>
</dbReference>
<feature type="domain" description="N-acetyltransferase" evidence="4">
    <location>
        <begin position="1"/>
        <end position="161"/>
    </location>
</feature>
<keyword evidence="6" id="KW-1185">Reference proteome</keyword>
<sequence>MIEKLKLDDEKALFDFETSNRYFFETLVPTRGDEFYIPPYFNLRLHALLDEQEKGLSYFFLIKNSEHEIVGRVNLVDINEHGTGQIGYRVGEEYIGKGIAYQAVQQLLKEISQYKKVKVIEGKTTANNIASQKVLEKNGFVYCGESNEGVDHFLHYKYEINEGLEEC</sequence>
<dbReference type="GO" id="GO:0005737">
    <property type="term" value="C:cytoplasm"/>
    <property type="evidence" value="ECO:0007669"/>
    <property type="project" value="TreeGrafter"/>
</dbReference>
<protein>
    <submittedName>
        <fullName evidence="5">N-acetyltransferase</fullName>
    </submittedName>
</protein>
<evidence type="ECO:0000313" key="6">
    <source>
        <dbReference type="Proteomes" id="UP000233343"/>
    </source>
</evidence>
<dbReference type="Gene3D" id="3.40.630.30">
    <property type="match status" value="1"/>
</dbReference>
<accession>A0A2N0ZEC1</accession>
<dbReference type="GO" id="GO:0008999">
    <property type="term" value="F:protein-N-terminal-alanine acetyltransferase activity"/>
    <property type="evidence" value="ECO:0007669"/>
    <property type="project" value="TreeGrafter"/>
</dbReference>
<dbReference type="InterPro" id="IPR016181">
    <property type="entry name" value="Acyl_CoA_acyltransferase"/>
</dbReference>
<evidence type="ECO:0000256" key="3">
    <source>
        <dbReference type="ARBA" id="ARBA00038502"/>
    </source>
</evidence>
<proteinExistence type="inferred from homology"/>
<dbReference type="RefSeq" id="WP_083957200.1">
    <property type="nucleotide sequence ID" value="NZ_JAFDQP010000012.1"/>
</dbReference>
<dbReference type="PANTHER" id="PTHR43792">
    <property type="entry name" value="GNAT FAMILY, PUTATIVE (AFU_ORTHOLOGUE AFUA_3G00765)-RELATED-RELATED"/>
    <property type="match status" value="1"/>
</dbReference>
<dbReference type="PROSITE" id="PS51186">
    <property type="entry name" value="GNAT"/>
    <property type="match status" value="1"/>
</dbReference>
<evidence type="ECO:0000259" key="4">
    <source>
        <dbReference type="PROSITE" id="PS51186"/>
    </source>
</evidence>
<name>A0A2N0ZEC1_9BACI</name>
<reference evidence="5 6" key="1">
    <citation type="journal article" date="2010" name="Int. J. Syst. Evol. Microbiol.">
        <title>Bacillus horneckiae sp. nov., isolated from a spacecraft-assembly clean room.</title>
        <authorList>
            <person name="Vaishampayan P."/>
            <person name="Probst A."/>
            <person name="Krishnamurthi S."/>
            <person name="Ghosh S."/>
            <person name="Osman S."/>
            <person name="McDowall A."/>
            <person name="Ruckmani A."/>
            <person name="Mayilraj S."/>
            <person name="Venkateswaran K."/>
        </authorList>
    </citation>
    <scope>NUCLEOTIDE SEQUENCE [LARGE SCALE GENOMIC DNA]</scope>
    <source>
        <strain evidence="6">1PO1SC</strain>
    </source>
</reference>
<dbReference type="AlphaFoldDB" id="A0A2N0ZEC1"/>
<dbReference type="InterPro" id="IPR051531">
    <property type="entry name" value="N-acetyltransferase"/>
</dbReference>
<dbReference type="PANTHER" id="PTHR43792:SF8">
    <property type="entry name" value="[RIBOSOMAL PROTEIN US5]-ALANINE N-ACETYLTRANSFERASE"/>
    <property type="match status" value="1"/>
</dbReference>
<organism evidence="5 6">
    <name type="scientific">Cytobacillus horneckiae</name>
    <dbReference type="NCBI Taxonomy" id="549687"/>
    <lineage>
        <taxon>Bacteria</taxon>
        <taxon>Bacillati</taxon>
        <taxon>Bacillota</taxon>
        <taxon>Bacilli</taxon>
        <taxon>Bacillales</taxon>
        <taxon>Bacillaceae</taxon>
        <taxon>Cytobacillus</taxon>
    </lineage>
</organism>
<keyword evidence="2" id="KW-0012">Acyltransferase</keyword>
<gene>
    <name evidence="5" type="ORF">CWS20_16770</name>
</gene>
<evidence type="ECO:0000256" key="1">
    <source>
        <dbReference type="ARBA" id="ARBA00022679"/>
    </source>
</evidence>
<keyword evidence="1 5" id="KW-0808">Transferase</keyword>
<dbReference type="InterPro" id="IPR000182">
    <property type="entry name" value="GNAT_dom"/>
</dbReference>
<evidence type="ECO:0000256" key="2">
    <source>
        <dbReference type="ARBA" id="ARBA00023315"/>
    </source>
</evidence>
<dbReference type="EMBL" id="PISD01000036">
    <property type="protein sequence ID" value="PKG27852.1"/>
    <property type="molecule type" value="Genomic_DNA"/>
</dbReference>